<dbReference type="Pfam" id="PF05845">
    <property type="entry name" value="PhnH"/>
    <property type="match status" value="1"/>
</dbReference>
<name>A0ABV7A1D5_9BACI</name>
<comment type="caution">
    <text evidence="1">The sequence shown here is derived from an EMBL/GenBank/DDBJ whole genome shotgun (WGS) entry which is preliminary data.</text>
</comment>
<evidence type="ECO:0000313" key="1">
    <source>
        <dbReference type="EMBL" id="MFC2946795.1"/>
    </source>
</evidence>
<dbReference type="EMBL" id="JBHRRZ010000001">
    <property type="protein sequence ID" value="MFC2946795.1"/>
    <property type="molecule type" value="Genomic_DNA"/>
</dbReference>
<dbReference type="PIRSF" id="PIRSF020680">
    <property type="entry name" value="PhnH"/>
    <property type="match status" value="1"/>
</dbReference>
<dbReference type="InterPro" id="IPR038058">
    <property type="entry name" value="PhnH-like_sp"/>
</dbReference>
<proteinExistence type="predicted"/>
<dbReference type="NCBIfam" id="TIGR03292">
    <property type="entry name" value="PhnH_redo"/>
    <property type="match status" value="1"/>
</dbReference>
<keyword evidence="1" id="KW-0456">Lyase</keyword>
<dbReference type="SUPFAM" id="SSF159709">
    <property type="entry name" value="PhnH-like"/>
    <property type="match status" value="1"/>
</dbReference>
<dbReference type="InterPro" id="IPR008772">
    <property type="entry name" value="Phosphonate_metab_PhnH"/>
</dbReference>
<dbReference type="GO" id="GO:0016829">
    <property type="term" value="F:lyase activity"/>
    <property type="evidence" value="ECO:0007669"/>
    <property type="project" value="UniProtKB-KW"/>
</dbReference>
<organism evidence="1 2">
    <name type="scientific">Virgibacillus sediminis</name>
    <dbReference type="NCBI Taxonomy" id="202260"/>
    <lineage>
        <taxon>Bacteria</taxon>
        <taxon>Bacillati</taxon>
        <taxon>Bacillota</taxon>
        <taxon>Bacilli</taxon>
        <taxon>Bacillales</taxon>
        <taxon>Bacillaceae</taxon>
        <taxon>Virgibacillus</taxon>
    </lineage>
</organism>
<evidence type="ECO:0000313" key="2">
    <source>
        <dbReference type="Proteomes" id="UP001595387"/>
    </source>
</evidence>
<accession>A0ABV7A1D5</accession>
<protein>
    <submittedName>
        <fullName evidence="1">Phosphonate C-P lyase system protein PhnH</fullName>
    </submittedName>
</protein>
<gene>
    <name evidence="1" type="primary">phnH</name>
    <name evidence="1" type="ORF">ACFODW_00245</name>
</gene>
<reference evidence="2" key="1">
    <citation type="journal article" date="2019" name="Int. J. Syst. Evol. Microbiol.">
        <title>The Global Catalogue of Microorganisms (GCM) 10K type strain sequencing project: providing services to taxonomists for standard genome sequencing and annotation.</title>
        <authorList>
            <consortium name="The Broad Institute Genomics Platform"/>
            <consortium name="The Broad Institute Genome Sequencing Center for Infectious Disease"/>
            <person name="Wu L."/>
            <person name="Ma J."/>
        </authorList>
    </citation>
    <scope>NUCLEOTIDE SEQUENCE [LARGE SCALE GENOMIC DNA]</scope>
    <source>
        <strain evidence="2">KCTC 13193</strain>
    </source>
</reference>
<dbReference type="RefSeq" id="WP_390301143.1">
    <property type="nucleotide sequence ID" value="NZ_JBHRRZ010000001.1"/>
</dbReference>
<dbReference type="Gene3D" id="3.40.50.11310">
    <property type="entry name" value="Bacterial phosphonate metabolism protein PhnH"/>
    <property type="match status" value="1"/>
</dbReference>
<keyword evidence="2" id="KW-1185">Reference proteome</keyword>
<sequence>MAVDQVHDSQQVYRALLHSMSRPGTISSVESVAVDSDFQLPCYDTTMLTVLTLLDAEVTFHIISTKNKGLIEKISEYTLAKFAPVNKADYVIVLRDATEAEIIHAMAQCKNGNLRNPHTSATWIMESSPLSSKAELRLSGPGIKNTATLKVSFTPEMWKARNERTKEYPLGIDLIFTDLRNQVACVPRTALVEIEEVY</sequence>
<dbReference type="Proteomes" id="UP001595387">
    <property type="component" value="Unassembled WGS sequence"/>
</dbReference>